<dbReference type="AlphaFoldDB" id="A0A0V0GUE3"/>
<protein>
    <submittedName>
        <fullName evidence="1">Putative ovule protein</fullName>
    </submittedName>
</protein>
<accession>A0A0V0GUE3</accession>
<organism evidence="1">
    <name type="scientific">Solanum chacoense</name>
    <name type="common">Chaco potato</name>
    <dbReference type="NCBI Taxonomy" id="4108"/>
    <lineage>
        <taxon>Eukaryota</taxon>
        <taxon>Viridiplantae</taxon>
        <taxon>Streptophyta</taxon>
        <taxon>Embryophyta</taxon>
        <taxon>Tracheophyta</taxon>
        <taxon>Spermatophyta</taxon>
        <taxon>Magnoliopsida</taxon>
        <taxon>eudicotyledons</taxon>
        <taxon>Gunneridae</taxon>
        <taxon>Pentapetalae</taxon>
        <taxon>asterids</taxon>
        <taxon>lamiids</taxon>
        <taxon>Solanales</taxon>
        <taxon>Solanaceae</taxon>
        <taxon>Solanoideae</taxon>
        <taxon>Solaneae</taxon>
        <taxon>Solanum</taxon>
    </lineage>
</organism>
<evidence type="ECO:0000313" key="1">
    <source>
        <dbReference type="EMBL" id="JAP10795.1"/>
    </source>
</evidence>
<reference evidence="1" key="1">
    <citation type="submission" date="2015-12" db="EMBL/GenBank/DDBJ databases">
        <title>Gene expression during late stages of embryo sac development: a critical building block for successful pollen-pistil interactions.</title>
        <authorList>
            <person name="Liu Y."/>
            <person name="Joly V."/>
            <person name="Sabar M."/>
            <person name="Matton D.P."/>
        </authorList>
    </citation>
    <scope>NUCLEOTIDE SEQUENCE</scope>
</reference>
<dbReference type="EMBL" id="GEDG01032475">
    <property type="protein sequence ID" value="JAP10795.1"/>
    <property type="molecule type" value="Transcribed_RNA"/>
</dbReference>
<sequence>MFVWVYSYLGVRSFMRFIYNCFYIQEYDQKVFLTNRSYTCINDGLSTSIPAESFLNAGAIW</sequence>
<name>A0A0V0GUE3_SOLCH</name>
<proteinExistence type="predicted"/>